<comment type="caution">
    <text evidence="4">The sequence shown here is derived from an EMBL/GenBank/DDBJ whole genome shotgun (WGS) entry which is preliminary data.</text>
</comment>
<keyword evidence="5" id="KW-1185">Reference proteome</keyword>
<dbReference type="InterPro" id="IPR050493">
    <property type="entry name" value="FAD-dep_Monooxygenase_BioMet"/>
</dbReference>
<dbReference type="RefSeq" id="WP_343840518.1">
    <property type="nucleotide sequence ID" value="NZ_BAAAEI010000001.1"/>
</dbReference>
<organism evidence="4 5">
    <name type="scientific">Bowmanella denitrificans</name>
    <dbReference type="NCBI Taxonomy" id="366582"/>
    <lineage>
        <taxon>Bacteria</taxon>
        <taxon>Pseudomonadati</taxon>
        <taxon>Pseudomonadota</taxon>
        <taxon>Gammaproteobacteria</taxon>
        <taxon>Alteromonadales</taxon>
        <taxon>Alteromonadaceae</taxon>
        <taxon>Bowmanella</taxon>
    </lineage>
</organism>
<gene>
    <name evidence="4" type="primary">hpxO</name>
    <name evidence="4" type="ORF">GCM10009092_01490</name>
</gene>
<keyword evidence="1" id="KW-0560">Oxidoreductase</keyword>
<evidence type="ECO:0000313" key="4">
    <source>
        <dbReference type="EMBL" id="GAA0340726.1"/>
    </source>
</evidence>
<reference evidence="4 5" key="1">
    <citation type="journal article" date="2019" name="Int. J. Syst. Evol. Microbiol.">
        <title>The Global Catalogue of Microorganisms (GCM) 10K type strain sequencing project: providing services to taxonomists for standard genome sequencing and annotation.</title>
        <authorList>
            <consortium name="The Broad Institute Genomics Platform"/>
            <consortium name="The Broad Institute Genome Sequencing Center for Infectious Disease"/>
            <person name="Wu L."/>
            <person name="Ma J."/>
        </authorList>
    </citation>
    <scope>NUCLEOTIDE SEQUENCE [LARGE SCALE GENOMIC DNA]</scope>
    <source>
        <strain evidence="4 5">JCM 13378</strain>
    </source>
</reference>
<dbReference type="PRINTS" id="PR00420">
    <property type="entry name" value="RNGMNOXGNASE"/>
</dbReference>
<dbReference type="Pfam" id="PF01494">
    <property type="entry name" value="FAD_binding_3"/>
    <property type="match status" value="1"/>
</dbReference>
<evidence type="ECO:0000313" key="5">
    <source>
        <dbReference type="Proteomes" id="UP001501757"/>
    </source>
</evidence>
<evidence type="ECO:0000259" key="3">
    <source>
        <dbReference type="Pfam" id="PF01494"/>
    </source>
</evidence>
<dbReference type="PANTHER" id="PTHR13789">
    <property type="entry name" value="MONOOXYGENASE"/>
    <property type="match status" value="1"/>
</dbReference>
<proteinExistence type="predicted"/>
<accession>A0ABN0WLG2</accession>
<dbReference type="SUPFAM" id="SSF51905">
    <property type="entry name" value="FAD/NAD(P)-binding domain"/>
    <property type="match status" value="1"/>
</dbReference>
<dbReference type="PANTHER" id="PTHR13789:SF309">
    <property type="entry name" value="PUTATIVE (AFU_ORTHOLOGUE AFUA_6G14510)-RELATED"/>
    <property type="match status" value="1"/>
</dbReference>
<dbReference type="Gene3D" id="3.50.50.60">
    <property type="entry name" value="FAD/NAD(P)-binding domain"/>
    <property type="match status" value="1"/>
</dbReference>
<evidence type="ECO:0000256" key="2">
    <source>
        <dbReference type="ARBA" id="ARBA00023033"/>
    </source>
</evidence>
<dbReference type="Proteomes" id="UP001501757">
    <property type="component" value="Unassembled WGS sequence"/>
</dbReference>
<feature type="domain" description="FAD-binding" evidence="3">
    <location>
        <begin position="6"/>
        <end position="308"/>
    </location>
</feature>
<dbReference type="EMBL" id="BAAAEI010000001">
    <property type="protein sequence ID" value="GAA0340726.1"/>
    <property type="molecule type" value="Genomic_DNA"/>
</dbReference>
<evidence type="ECO:0000256" key="1">
    <source>
        <dbReference type="ARBA" id="ARBA00023002"/>
    </source>
</evidence>
<protein>
    <submittedName>
        <fullName evidence="4">FAD-dependent urate hydroxylase HpxO</fullName>
    </submittedName>
</protein>
<dbReference type="InterPro" id="IPR002938">
    <property type="entry name" value="FAD-bd"/>
</dbReference>
<name>A0ABN0WLG2_9ALTE</name>
<sequence length="383" mass="41780">MRAKNNIAIIGAGVAGLAFALLAARQGHSVHIFERRQLGKQMGAGVTLWPNATFVLEAMGLLAQIRTAACQPHWLRRFSPQGDNIGQLSVTELDKLIGYPSLTILRRDLMGILVGALAKTSVKITDNHAIDADRLAVLSQQYDLVIGADGRMHSMARQYVAPTARAVYQGFVNVIGISQYPSATLNQPDIVDFCGNAQRFGIVPVSNNQCYWAAAWPTPLDCQDALNIQQSGLAKRFAHWPQTVRSILNFAQPDSIKPIFVHDIEPLTLWHRDNVLLLGDAAHASLPTSGQGACQALEDAWILAELLQNSPGTATLFNNFQSRRQSKTTEIQRMGRQLAQALFSPGSKPEQKPVSVAHSPARMAAFYMAGLVTNPVTARQTDE</sequence>
<dbReference type="InterPro" id="IPR036188">
    <property type="entry name" value="FAD/NAD-bd_sf"/>
</dbReference>
<keyword evidence="2" id="KW-0503">Monooxygenase</keyword>